<keyword evidence="3" id="KW-1185">Reference proteome</keyword>
<feature type="compositionally biased region" description="Low complexity" evidence="1">
    <location>
        <begin position="429"/>
        <end position="439"/>
    </location>
</feature>
<gene>
    <name evidence="2" type="ORF">GAYE_SCF18G3900</name>
</gene>
<organism evidence="2 3">
    <name type="scientific">Galdieria yellowstonensis</name>
    <dbReference type="NCBI Taxonomy" id="3028027"/>
    <lineage>
        <taxon>Eukaryota</taxon>
        <taxon>Rhodophyta</taxon>
        <taxon>Bangiophyceae</taxon>
        <taxon>Galdieriales</taxon>
        <taxon>Galdieriaceae</taxon>
        <taxon>Galdieria</taxon>
    </lineage>
</organism>
<dbReference type="Proteomes" id="UP001300502">
    <property type="component" value="Unassembled WGS sequence"/>
</dbReference>
<protein>
    <recommendedName>
        <fullName evidence="4">TPX2 C-terminal domain-containing protein</fullName>
    </recommendedName>
</protein>
<feature type="compositionally biased region" description="Polar residues" evidence="1">
    <location>
        <begin position="497"/>
        <end position="508"/>
    </location>
</feature>
<feature type="region of interest" description="Disordered" evidence="1">
    <location>
        <begin position="244"/>
        <end position="283"/>
    </location>
</feature>
<dbReference type="EMBL" id="JANCYU010000035">
    <property type="protein sequence ID" value="KAK4525991.1"/>
    <property type="molecule type" value="Genomic_DNA"/>
</dbReference>
<comment type="caution">
    <text evidence="2">The sequence shown here is derived from an EMBL/GenBank/DDBJ whole genome shotgun (WGS) entry which is preliminary data.</text>
</comment>
<feature type="region of interest" description="Disordered" evidence="1">
    <location>
        <begin position="551"/>
        <end position="578"/>
    </location>
</feature>
<evidence type="ECO:0000313" key="2">
    <source>
        <dbReference type="EMBL" id="KAK4525991.1"/>
    </source>
</evidence>
<evidence type="ECO:0000256" key="1">
    <source>
        <dbReference type="SAM" id="MobiDB-lite"/>
    </source>
</evidence>
<feature type="region of interest" description="Disordered" evidence="1">
    <location>
        <begin position="380"/>
        <end position="508"/>
    </location>
</feature>
<feature type="compositionally biased region" description="Basic and acidic residues" evidence="1">
    <location>
        <begin position="380"/>
        <end position="392"/>
    </location>
</feature>
<name>A0AAV9IFG5_9RHOD</name>
<sequence length="611" mass="69543">MAQVVEDYDPKYEFLAPKYVNLLEAASEEALYDGADEWFDELQRKTEVAQDSSQKISHSFLEEKSLFLDGKSNSETPAENFARVQIDSDSTVHIAEKENNKSELNTKESFKENNKHYVGQELQQNEKTLTENGKTIEQHLDQVVGPQEQETLSKESISLEDVQRSPEPIQPVVLKEKLESNYANQIHQPDEILDDHYCHKTVTHINADKDAELKQRIEQPKHNLLHAREKKTCGPPALRTEQRACLHKERRKSSTDINQKMNEPRTPKNYGESWKPSITIPHSPKFHSERRLRHCVERSLQQRPNEKTKPVKVVRGGGSLTLTVPESPTFYTQKRAEAYRALKGVPLTYEEEEMHKIQAEREALRKMIQSGRQVCAKAIHFNDSRPSKERNNQEATIPRKFNFATEERSLQRSNSMLKGSDSNTVQQGSSNSKSASSHSRQVARESTTLSNTSRSTSAKRTSNLLQSFSKTGSTDIKRTGDSSRTANSEASREPSRNKNSSVGQQKTDVFTRLYQSGKRRLLEALPNTNKSVAADKSKTQRPVILNSRVLPKPRTVSNGNNTEKNKADREEHGKLRPQYAFRNNSPIHNKARRASRVPIVENEKDIGKLNC</sequence>
<feature type="compositionally biased region" description="Basic and acidic residues" evidence="1">
    <location>
        <begin position="563"/>
        <end position="574"/>
    </location>
</feature>
<feature type="compositionally biased region" description="Polar residues" evidence="1">
    <location>
        <begin position="458"/>
        <end position="474"/>
    </location>
</feature>
<feature type="compositionally biased region" description="Low complexity" evidence="1">
    <location>
        <begin position="446"/>
        <end position="456"/>
    </location>
</feature>
<proteinExistence type="predicted"/>
<dbReference type="AlphaFoldDB" id="A0AAV9IFG5"/>
<accession>A0AAV9IFG5</accession>
<feature type="compositionally biased region" description="Polar residues" evidence="1">
    <location>
        <begin position="411"/>
        <end position="428"/>
    </location>
</feature>
<evidence type="ECO:0008006" key="4">
    <source>
        <dbReference type="Google" id="ProtNLM"/>
    </source>
</evidence>
<reference evidence="2 3" key="1">
    <citation type="submission" date="2022-07" db="EMBL/GenBank/DDBJ databases">
        <title>Genome-wide signatures of adaptation to extreme environments.</title>
        <authorList>
            <person name="Cho C.H."/>
            <person name="Yoon H.S."/>
        </authorList>
    </citation>
    <scope>NUCLEOTIDE SEQUENCE [LARGE SCALE GENOMIC DNA]</scope>
    <source>
        <strain evidence="2 3">108.79 E11</strain>
    </source>
</reference>
<evidence type="ECO:0000313" key="3">
    <source>
        <dbReference type="Proteomes" id="UP001300502"/>
    </source>
</evidence>